<protein>
    <recommendedName>
        <fullName evidence="7">Ion transport domain-containing protein</fullName>
    </recommendedName>
</protein>
<dbReference type="Gene3D" id="1.20.120.350">
    <property type="entry name" value="Voltage-gated potassium channels. Chain C"/>
    <property type="match status" value="1"/>
</dbReference>
<dbReference type="Pfam" id="PF00520">
    <property type="entry name" value="Ion_trans"/>
    <property type="match status" value="1"/>
</dbReference>
<keyword evidence="9" id="KW-1185">Reference proteome</keyword>
<feature type="compositionally biased region" description="Basic residues" evidence="5">
    <location>
        <begin position="70"/>
        <end position="81"/>
    </location>
</feature>
<evidence type="ECO:0000256" key="4">
    <source>
        <dbReference type="ARBA" id="ARBA00023136"/>
    </source>
</evidence>
<keyword evidence="3 6" id="KW-1133">Transmembrane helix</keyword>
<evidence type="ECO:0000313" key="8">
    <source>
        <dbReference type="EMBL" id="CAK0791216.1"/>
    </source>
</evidence>
<feature type="compositionally biased region" description="Acidic residues" evidence="5">
    <location>
        <begin position="146"/>
        <end position="156"/>
    </location>
</feature>
<feature type="transmembrane region" description="Helical" evidence="6">
    <location>
        <begin position="338"/>
        <end position="363"/>
    </location>
</feature>
<name>A0ABN9PEB8_9DINO</name>
<dbReference type="Proteomes" id="UP001189429">
    <property type="component" value="Unassembled WGS sequence"/>
</dbReference>
<gene>
    <name evidence="8" type="ORF">PCOR1329_LOCUS2181</name>
</gene>
<evidence type="ECO:0000256" key="3">
    <source>
        <dbReference type="ARBA" id="ARBA00022989"/>
    </source>
</evidence>
<reference evidence="8" key="1">
    <citation type="submission" date="2023-10" db="EMBL/GenBank/DDBJ databases">
        <authorList>
            <person name="Chen Y."/>
            <person name="Shah S."/>
            <person name="Dougan E. K."/>
            <person name="Thang M."/>
            <person name="Chan C."/>
        </authorList>
    </citation>
    <scope>NUCLEOTIDE SEQUENCE [LARGE SCALE GENOMIC DNA]</scope>
</reference>
<evidence type="ECO:0000256" key="1">
    <source>
        <dbReference type="ARBA" id="ARBA00004141"/>
    </source>
</evidence>
<comment type="caution">
    <text evidence="8">The sequence shown here is derived from an EMBL/GenBank/DDBJ whole genome shotgun (WGS) entry which is preliminary data.</text>
</comment>
<dbReference type="SUPFAM" id="SSF81324">
    <property type="entry name" value="Voltage-gated potassium channels"/>
    <property type="match status" value="1"/>
</dbReference>
<dbReference type="InterPro" id="IPR027359">
    <property type="entry name" value="Volt_channel_dom_sf"/>
</dbReference>
<feature type="compositionally biased region" description="Basic residues" evidence="5">
    <location>
        <begin position="90"/>
        <end position="101"/>
    </location>
</feature>
<feature type="domain" description="Ion transport" evidence="7">
    <location>
        <begin position="339"/>
        <end position="412"/>
    </location>
</feature>
<comment type="subcellular location">
    <subcellularLocation>
        <location evidence="1">Membrane</location>
        <topology evidence="1">Multi-pass membrane protein</topology>
    </subcellularLocation>
</comment>
<dbReference type="EMBL" id="CAUYUJ010000545">
    <property type="protein sequence ID" value="CAK0791216.1"/>
    <property type="molecule type" value="Genomic_DNA"/>
</dbReference>
<evidence type="ECO:0000259" key="7">
    <source>
        <dbReference type="Pfam" id="PF00520"/>
    </source>
</evidence>
<evidence type="ECO:0000256" key="2">
    <source>
        <dbReference type="ARBA" id="ARBA00022692"/>
    </source>
</evidence>
<feature type="region of interest" description="Disordered" evidence="5">
    <location>
        <begin position="134"/>
        <end position="240"/>
    </location>
</feature>
<organism evidence="8 9">
    <name type="scientific">Prorocentrum cordatum</name>
    <dbReference type="NCBI Taxonomy" id="2364126"/>
    <lineage>
        <taxon>Eukaryota</taxon>
        <taxon>Sar</taxon>
        <taxon>Alveolata</taxon>
        <taxon>Dinophyceae</taxon>
        <taxon>Prorocentrales</taxon>
        <taxon>Prorocentraceae</taxon>
        <taxon>Prorocentrum</taxon>
    </lineage>
</organism>
<feature type="transmembrane region" description="Helical" evidence="6">
    <location>
        <begin position="375"/>
        <end position="394"/>
    </location>
</feature>
<evidence type="ECO:0000256" key="5">
    <source>
        <dbReference type="SAM" id="MobiDB-lite"/>
    </source>
</evidence>
<evidence type="ECO:0000256" key="6">
    <source>
        <dbReference type="SAM" id="Phobius"/>
    </source>
</evidence>
<sequence>MSVAPLAVVLGCRRGLRAGDDGCSALPGRPWAACRGPGRLLLEAARGAPRGALGAGALAAAAALAGLRARRAPRRRGHRRGAVREERPRPGRGLRGRRWRRPSGAPPGWARGLALRPLPPLLLPLAAPLLPGVRRRRRRRRTDSDSGLDSDSDPESDSSHSECSDDDPERSPAAAASQQRKPSWVVQFNDAGTSSHSTGTASQPIGGGLGGIPVLDPTATDTPAAFRSDGSPRRLQRGASSAGLARSVSIVSEPSGGLISEPSFASSAGASAAAPRGNKDDFATIKDMQFEAPAWLEFLLLITGVYWLQDAIQAGRAKRADGKFMNPFPLTYELVSDVWFEVLVAVIILLNCAYIGVVASFPVGEGAAVLDALEHVFVVFFVAEWCLRVAAFGWPWAFEFYNFLDTLLVFGTGVLVRCLAERCNHHALAVEAFQN</sequence>
<dbReference type="InterPro" id="IPR005821">
    <property type="entry name" value="Ion_trans_dom"/>
</dbReference>
<evidence type="ECO:0000313" key="9">
    <source>
        <dbReference type="Proteomes" id="UP001189429"/>
    </source>
</evidence>
<proteinExistence type="predicted"/>
<feature type="region of interest" description="Disordered" evidence="5">
    <location>
        <begin position="70"/>
        <end position="107"/>
    </location>
</feature>
<accession>A0ABN9PEB8</accession>
<keyword evidence="4 6" id="KW-0472">Membrane</keyword>
<keyword evidence="2 6" id="KW-0812">Transmembrane</keyword>
<feature type="compositionally biased region" description="Low complexity" evidence="5">
    <location>
        <begin position="191"/>
        <end position="202"/>
    </location>
</feature>